<evidence type="ECO:0000313" key="1">
    <source>
        <dbReference type="EMBL" id="EQD74938.1"/>
    </source>
</evidence>
<dbReference type="EMBL" id="AUZY01001412">
    <property type="protein sequence ID" value="EQD74938.1"/>
    <property type="molecule type" value="Genomic_DNA"/>
</dbReference>
<protein>
    <submittedName>
        <fullName evidence="1">Uncharacterized protein</fullName>
    </submittedName>
</protein>
<name>T1C221_9ZZZZ</name>
<sequence length="80" mass="9278">MRYCGREFEAAEIECIRELLTVRPALDRARLSRELCARLGWRRPDGRLKDMSCRVAMLKMQADGLFTLPPPRTAKPPAYR</sequence>
<proteinExistence type="predicted"/>
<comment type="caution">
    <text evidence="1">The sequence shown here is derived from an EMBL/GenBank/DDBJ whole genome shotgun (WGS) entry which is preliminary data.</text>
</comment>
<dbReference type="AlphaFoldDB" id="T1C221"/>
<feature type="non-terminal residue" evidence="1">
    <location>
        <position position="80"/>
    </location>
</feature>
<reference evidence="1" key="1">
    <citation type="submission" date="2013-08" db="EMBL/GenBank/DDBJ databases">
        <authorList>
            <person name="Mendez C."/>
            <person name="Richter M."/>
            <person name="Ferrer M."/>
            <person name="Sanchez J."/>
        </authorList>
    </citation>
    <scope>NUCLEOTIDE SEQUENCE</scope>
</reference>
<reference evidence="1" key="2">
    <citation type="journal article" date="2014" name="ISME J.">
        <title>Microbial stratification in low pH oxic and suboxic macroscopic growths along an acid mine drainage.</title>
        <authorList>
            <person name="Mendez-Garcia C."/>
            <person name="Mesa V."/>
            <person name="Sprenger R.R."/>
            <person name="Richter M."/>
            <person name="Diez M.S."/>
            <person name="Solano J."/>
            <person name="Bargiela R."/>
            <person name="Golyshina O.V."/>
            <person name="Manteca A."/>
            <person name="Ramos J.L."/>
            <person name="Gallego J.R."/>
            <person name="Llorente I."/>
            <person name="Martins Dos Santos V.A."/>
            <person name="Jensen O.N."/>
            <person name="Pelaez A.I."/>
            <person name="Sanchez J."/>
            <person name="Ferrer M."/>
        </authorList>
    </citation>
    <scope>NUCLEOTIDE SEQUENCE</scope>
</reference>
<organism evidence="1">
    <name type="scientific">mine drainage metagenome</name>
    <dbReference type="NCBI Taxonomy" id="410659"/>
    <lineage>
        <taxon>unclassified sequences</taxon>
        <taxon>metagenomes</taxon>
        <taxon>ecological metagenomes</taxon>
    </lineage>
</organism>
<accession>T1C221</accession>
<gene>
    <name evidence="1" type="ORF">B1B_02390</name>
</gene>